<dbReference type="Proteomes" id="UP000324222">
    <property type="component" value="Unassembled WGS sequence"/>
</dbReference>
<protein>
    <submittedName>
        <fullName evidence="1">Uncharacterized protein</fullName>
    </submittedName>
</protein>
<dbReference type="AlphaFoldDB" id="A0A5B7JLC4"/>
<gene>
    <name evidence="1" type="ORF">E2C01_094236</name>
</gene>
<keyword evidence="2" id="KW-1185">Reference proteome</keyword>
<name>A0A5B7JLC4_PORTR</name>
<dbReference type="EMBL" id="VSRR010115895">
    <property type="protein sequence ID" value="MPC98851.1"/>
    <property type="molecule type" value="Genomic_DNA"/>
</dbReference>
<reference evidence="1 2" key="1">
    <citation type="submission" date="2019-05" db="EMBL/GenBank/DDBJ databases">
        <title>Another draft genome of Portunus trituberculatus and its Hox gene families provides insights of decapod evolution.</title>
        <authorList>
            <person name="Jeong J.-H."/>
            <person name="Song I."/>
            <person name="Kim S."/>
            <person name="Choi T."/>
            <person name="Kim D."/>
            <person name="Ryu S."/>
            <person name="Kim W."/>
        </authorList>
    </citation>
    <scope>NUCLEOTIDE SEQUENCE [LARGE SCALE GENOMIC DNA]</scope>
    <source>
        <tissue evidence="1">Muscle</tissue>
    </source>
</reference>
<evidence type="ECO:0000313" key="1">
    <source>
        <dbReference type="EMBL" id="MPC98851.1"/>
    </source>
</evidence>
<sequence length="34" mass="4176">MHLKPHLSPYTKLHQQLHTPYKHYRSLRSHLQQA</sequence>
<comment type="caution">
    <text evidence="1">The sequence shown here is derived from an EMBL/GenBank/DDBJ whole genome shotgun (WGS) entry which is preliminary data.</text>
</comment>
<accession>A0A5B7JLC4</accession>
<organism evidence="1 2">
    <name type="scientific">Portunus trituberculatus</name>
    <name type="common">Swimming crab</name>
    <name type="synonym">Neptunus trituberculatus</name>
    <dbReference type="NCBI Taxonomy" id="210409"/>
    <lineage>
        <taxon>Eukaryota</taxon>
        <taxon>Metazoa</taxon>
        <taxon>Ecdysozoa</taxon>
        <taxon>Arthropoda</taxon>
        <taxon>Crustacea</taxon>
        <taxon>Multicrustacea</taxon>
        <taxon>Malacostraca</taxon>
        <taxon>Eumalacostraca</taxon>
        <taxon>Eucarida</taxon>
        <taxon>Decapoda</taxon>
        <taxon>Pleocyemata</taxon>
        <taxon>Brachyura</taxon>
        <taxon>Eubrachyura</taxon>
        <taxon>Portunoidea</taxon>
        <taxon>Portunidae</taxon>
        <taxon>Portuninae</taxon>
        <taxon>Portunus</taxon>
    </lineage>
</organism>
<evidence type="ECO:0000313" key="2">
    <source>
        <dbReference type="Proteomes" id="UP000324222"/>
    </source>
</evidence>
<proteinExistence type="predicted"/>